<keyword evidence="4" id="KW-1185">Reference proteome</keyword>
<accession>A0A1M6TXE6</accession>
<dbReference type="PROSITE" id="PS00909">
    <property type="entry name" value="MR_MLE_2"/>
    <property type="match status" value="1"/>
</dbReference>
<dbReference type="Proteomes" id="UP000184314">
    <property type="component" value="Unassembled WGS sequence"/>
</dbReference>
<dbReference type="InterPro" id="IPR036849">
    <property type="entry name" value="Enolase-like_C_sf"/>
</dbReference>
<evidence type="ECO:0000259" key="2">
    <source>
        <dbReference type="SMART" id="SM00922"/>
    </source>
</evidence>
<dbReference type="InterPro" id="IPR029065">
    <property type="entry name" value="Enolase_C-like"/>
</dbReference>
<organism evidence="3 4">
    <name type="scientific">Maribacter aquivivus</name>
    <dbReference type="NCBI Taxonomy" id="228958"/>
    <lineage>
        <taxon>Bacteria</taxon>
        <taxon>Pseudomonadati</taxon>
        <taxon>Bacteroidota</taxon>
        <taxon>Flavobacteriia</taxon>
        <taxon>Flavobacteriales</taxon>
        <taxon>Flavobacteriaceae</taxon>
        <taxon>Maribacter</taxon>
    </lineage>
</organism>
<reference evidence="4" key="1">
    <citation type="submission" date="2016-11" db="EMBL/GenBank/DDBJ databases">
        <authorList>
            <person name="Varghese N."/>
            <person name="Submissions S."/>
        </authorList>
    </citation>
    <scope>NUCLEOTIDE SEQUENCE [LARGE SCALE GENOMIC DNA]</scope>
    <source>
        <strain evidence="4">DSM 16478</strain>
    </source>
</reference>
<dbReference type="GO" id="GO:0009063">
    <property type="term" value="P:amino acid catabolic process"/>
    <property type="evidence" value="ECO:0007669"/>
    <property type="project" value="InterPro"/>
</dbReference>
<protein>
    <submittedName>
        <fullName evidence="3">O-succinylbenzoate synthase</fullName>
    </submittedName>
</protein>
<evidence type="ECO:0000256" key="1">
    <source>
        <dbReference type="ARBA" id="ARBA00022723"/>
    </source>
</evidence>
<dbReference type="InterPro" id="IPR018110">
    <property type="entry name" value="Mandel_Rmase/mucon_lact_enz_CS"/>
</dbReference>
<dbReference type="SFLD" id="SFLDS00001">
    <property type="entry name" value="Enolase"/>
    <property type="match status" value="1"/>
</dbReference>
<dbReference type="STRING" id="228958.SAMN04488007_3401"/>
<feature type="domain" description="Mandelate racemase/muconate lactonizing enzyme C-terminal" evidence="2">
    <location>
        <begin position="128"/>
        <end position="226"/>
    </location>
</feature>
<dbReference type="SMART" id="SM00922">
    <property type="entry name" value="MR_MLE"/>
    <property type="match status" value="1"/>
</dbReference>
<evidence type="ECO:0000313" key="3">
    <source>
        <dbReference type="EMBL" id="SHK61609.1"/>
    </source>
</evidence>
<dbReference type="SFLD" id="SFLDG00180">
    <property type="entry name" value="muconate_cycloisomerase"/>
    <property type="match status" value="1"/>
</dbReference>
<dbReference type="GO" id="GO:0046872">
    <property type="term" value="F:metal ion binding"/>
    <property type="evidence" value="ECO:0007669"/>
    <property type="project" value="UniProtKB-KW"/>
</dbReference>
<dbReference type="Gene3D" id="3.20.20.120">
    <property type="entry name" value="Enolase-like C-terminal domain"/>
    <property type="match status" value="1"/>
</dbReference>
<gene>
    <name evidence="3" type="ORF">SAMN04488007_3401</name>
</gene>
<dbReference type="AlphaFoldDB" id="A0A1M6TXE6"/>
<dbReference type="SUPFAM" id="SSF51604">
    <property type="entry name" value="Enolase C-terminal domain-like"/>
    <property type="match status" value="1"/>
</dbReference>
<dbReference type="InterPro" id="IPR029017">
    <property type="entry name" value="Enolase-like_N"/>
</dbReference>
<dbReference type="PANTHER" id="PTHR48073">
    <property type="entry name" value="O-SUCCINYLBENZOATE SYNTHASE-RELATED"/>
    <property type="match status" value="1"/>
</dbReference>
<dbReference type="SUPFAM" id="SSF54826">
    <property type="entry name" value="Enolase N-terminal domain-like"/>
    <property type="match status" value="1"/>
</dbReference>
<dbReference type="CDD" id="cd03320">
    <property type="entry name" value="OSBS"/>
    <property type="match status" value="1"/>
</dbReference>
<dbReference type="Pfam" id="PF13378">
    <property type="entry name" value="MR_MLE_C"/>
    <property type="match status" value="1"/>
</dbReference>
<dbReference type="RefSeq" id="WP_170861977.1">
    <property type="nucleotide sequence ID" value="NZ_FQZX01000003.1"/>
</dbReference>
<dbReference type="InterPro" id="IPR013342">
    <property type="entry name" value="Mandelate_racemase_C"/>
</dbReference>
<dbReference type="PANTHER" id="PTHR48073:SF2">
    <property type="entry name" value="O-SUCCINYLBENZOATE SYNTHASE"/>
    <property type="match status" value="1"/>
</dbReference>
<evidence type="ECO:0000313" key="4">
    <source>
        <dbReference type="Proteomes" id="UP000184314"/>
    </source>
</evidence>
<sequence length="350" mass="39325">MKATFKKYLLNFKNPSGTSRGILRTKETWFLFLEDEGKWGVGECGLFRGLSFDDVPEYEDKCAWLAQNINLGETELLQQLQNFPSIQFGLEQAFISLRSKNPFHLFESTFLNNQKPISINGLVWMGDKEFMHQQIEDKLKDGFSCIKMKIGAIDFDTEISLLKSIRARYSKEDIELRVDANGAFSPQEALSKLETLSKLDLHSIEQPIKQGQVEEMKLLCRNSPLPIALDEELIGVVDVTKKAALLQTIQPQYIILKPSLVGGFAGSSEWISIAEKNTIEWWVTSALESNIGLNAIAQWTATLGNEMPQGLGTGSLFTNNIESPLEVDNGGLFYNSSKKWNTNLIESICI</sequence>
<dbReference type="Gene3D" id="3.30.390.10">
    <property type="entry name" value="Enolase-like, N-terminal domain"/>
    <property type="match status" value="1"/>
</dbReference>
<name>A0A1M6TXE6_9FLAO</name>
<proteinExistence type="predicted"/>
<dbReference type="SFLD" id="SFLDF00009">
    <property type="entry name" value="o-succinylbenzoate_synthase"/>
    <property type="match status" value="1"/>
</dbReference>
<keyword evidence="1" id="KW-0479">Metal-binding</keyword>
<dbReference type="EMBL" id="FQZX01000003">
    <property type="protein sequence ID" value="SHK61609.1"/>
    <property type="molecule type" value="Genomic_DNA"/>
</dbReference>
<dbReference type="GO" id="GO:0016854">
    <property type="term" value="F:racemase and epimerase activity"/>
    <property type="evidence" value="ECO:0007669"/>
    <property type="project" value="UniProtKB-ARBA"/>
</dbReference>